<evidence type="ECO:0000313" key="1">
    <source>
        <dbReference type="EMBL" id="KAJ7770262.1"/>
    </source>
</evidence>
<dbReference type="InterPro" id="IPR009218">
    <property type="entry name" value="HD_phosphohydro"/>
</dbReference>
<evidence type="ECO:0008006" key="3">
    <source>
        <dbReference type="Google" id="ProtNLM"/>
    </source>
</evidence>
<gene>
    <name evidence="1" type="ORF">DFH07DRAFT_914991</name>
</gene>
<dbReference type="SUPFAM" id="SSF109604">
    <property type="entry name" value="HD-domain/PDEase-like"/>
    <property type="match status" value="1"/>
</dbReference>
<sequence>MAAGLQARYSERQVRHYHTLEHISYMLNALDSRGAAHETIELAIWFHDCVYDPVKGGPWNERESIRVWEEFVDSTLSRTMIDLKPPVSALIEATISHRVPEVLPEDLDASEVAVFLDLDMGILAESPAAYDKYTRQIRQEYSHYSTEAYCLGRSKVLQGFLARERIFLGRDMEVMEQRARENIRDEINRLMLQNC</sequence>
<evidence type="ECO:0000313" key="2">
    <source>
        <dbReference type="Proteomes" id="UP001215280"/>
    </source>
</evidence>
<dbReference type="AlphaFoldDB" id="A0AAD7JTR4"/>
<protein>
    <recommendedName>
        <fullName evidence="3">HD domain-containing protein</fullName>
    </recommendedName>
</protein>
<organism evidence="1 2">
    <name type="scientific">Mycena maculata</name>
    <dbReference type="NCBI Taxonomy" id="230809"/>
    <lineage>
        <taxon>Eukaryota</taxon>
        <taxon>Fungi</taxon>
        <taxon>Dikarya</taxon>
        <taxon>Basidiomycota</taxon>
        <taxon>Agaricomycotina</taxon>
        <taxon>Agaricomycetes</taxon>
        <taxon>Agaricomycetidae</taxon>
        <taxon>Agaricales</taxon>
        <taxon>Marasmiineae</taxon>
        <taxon>Mycenaceae</taxon>
        <taxon>Mycena</taxon>
    </lineage>
</organism>
<reference evidence="1" key="1">
    <citation type="submission" date="2023-03" db="EMBL/GenBank/DDBJ databases">
        <title>Massive genome expansion in bonnet fungi (Mycena s.s.) driven by repeated elements and novel gene families across ecological guilds.</title>
        <authorList>
            <consortium name="Lawrence Berkeley National Laboratory"/>
            <person name="Harder C.B."/>
            <person name="Miyauchi S."/>
            <person name="Viragh M."/>
            <person name="Kuo A."/>
            <person name="Thoen E."/>
            <person name="Andreopoulos B."/>
            <person name="Lu D."/>
            <person name="Skrede I."/>
            <person name="Drula E."/>
            <person name="Henrissat B."/>
            <person name="Morin E."/>
            <person name="Kohler A."/>
            <person name="Barry K."/>
            <person name="LaButti K."/>
            <person name="Morin E."/>
            <person name="Salamov A."/>
            <person name="Lipzen A."/>
            <person name="Mereny Z."/>
            <person name="Hegedus B."/>
            <person name="Baldrian P."/>
            <person name="Stursova M."/>
            <person name="Weitz H."/>
            <person name="Taylor A."/>
            <person name="Grigoriev I.V."/>
            <person name="Nagy L.G."/>
            <person name="Martin F."/>
            <person name="Kauserud H."/>
        </authorList>
    </citation>
    <scope>NUCLEOTIDE SEQUENCE</scope>
    <source>
        <strain evidence="1">CBHHK188m</strain>
    </source>
</reference>
<keyword evidence="2" id="KW-1185">Reference proteome</keyword>
<dbReference type="PIRSF" id="PIRSF035170">
    <property type="entry name" value="HD_phosphohydro"/>
    <property type="match status" value="1"/>
</dbReference>
<name>A0AAD7JTR4_9AGAR</name>
<accession>A0AAD7JTR4</accession>
<proteinExistence type="predicted"/>
<dbReference type="EMBL" id="JARJLG010000024">
    <property type="protein sequence ID" value="KAJ7770262.1"/>
    <property type="molecule type" value="Genomic_DNA"/>
</dbReference>
<dbReference type="PANTHER" id="PTHR21174">
    <property type="match status" value="1"/>
</dbReference>
<comment type="caution">
    <text evidence="1">The sequence shown here is derived from an EMBL/GenBank/DDBJ whole genome shotgun (WGS) entry which is preliminary data.</text>
</comment>
<dbReference type="Proteomes" id="UP001215280">
    <property type="component" value="Unassembled WGS sequence"/>
</dbReference>
<dbReference type="PANTHER" id="PTHR21174:SF0">
    <property type="entry name" value="HD PHOSPHOHYDROLASE FAMILY PROTEIN-RELATED"/>
    <property type="match status" value="1"/>
</dbReference>